<proteinExistence type="predicted"/>
<reference evidence="3" key="1">
    <citation type="journal article" date="2019" name="Int. J. Syst. Evol. Microbiol.">
        <title>The Global Catalogue of Microorganisms (GCM) 10K type strain sequencing project: providing services to taxonomists for standard genome sequencing and annotation.</title>
        <authorList>
            <consortium name="The Broad Institute Genomics Platform"/>
            <consortium name="The Broad Institute Genome Sequencing Center for Infectious Disease"/>
            <person name="Wu L."/>
            <person name="Ma J."/>
        </authorList>
    </citation>
    <scope>NUCLEOTIDE SEQUENCE [LARGE SCALE GENOMIC DNA]</scope>
    <source>
        <strain evidence="3">CCM 8897</strain>
    </source>
</reference>
<organism evidence="2 3">
    <name type="scientific">Lapidilactobacillus achengensis</name>
    <dbReference type="NCBI Taxonomy" id="2486000"/>
    <lineage>
        <taxon>Bacteria</taxon>
        <taxon>Bacillati</taxon>
        <taxon>Bacillota</taxon>
        <taxon>Bacilli</taxon>
        <taxon>Lactobacillales</taxon>
        <taxon>Lactobacillaceae</taxon>
        <taxon>Lapidilactobacillus</taxon>
    </lineage>
</organism>
<evidence type="ECO:0000256" key="1">
    <source>
        <dbReference type="SAM" id="Phobius"/>
    </source>
</evidence>
<evidence type="ECO:0000313" key="2">
    <source>
        <dbReference type="EMBL" id="MFC6316100.1"/>
    </source>
</evidence>
<keyword evidence="1" id="KW-0812">Transmembrane</keyword>
<sequence length="201" mass="22861">MKFNTNSSFFRFMGTLFSFTGLNVLFLITCIPIFTIGPALASLYATTLKYIDNEDLPLVKNYWTAFRKNFKHGSLIFIILAAVVAIIGFNIAFWRKFNSVVAQPIFIILIIVLVLIAFLTELLFPLIGRFENTIRQTYQNAFLIAISNFFQTLLLLAIDASALALVYVSNFARVMFLIFGVAFVVYIKSFIVKRILTKYTA</sequence>
<dbReference type="Pfam" id="PF04854">
    <property type="entry name" value="DUF624"/>
    <property type="match status" value="1"/>
</dbReference>
<dbReference type="Proteomes" id="UP001596310">
    <property type="component" value="Unassembled WGS sequence"/>
</dbReference>
<gene>
    <name evidence="2" type="ORF">ACFQHW_11045</name>
</gene>
<evidence type="ECO:0000313" key="3">
    <source>
        <dbReference type="Proteomes" id="UP001596310"/>
    </source>
</evidence>
<feature type="transmembrane region" description="Helical" evidence="1">
    <location>
        <begin position="164"/>
        <end position="187"/>
    </location>
</feature>
<dbReference type="EMBL" id="JBHSSM010000024">
    <property type="protein sequence ID" value="MFC6316100.1"/>
    <property type="molecule type" value="Genomic_DNA"/>
</dbReference>
<feature type="transmembrane region" description="Helical" evidence="1">
    <location>
        <begin position="140"/>
        <end position="158"/>
    </location>
</feature>
<keyword evidence="1" id="KW-0472">Membrane</keyword>
<dbReference type="InterPro" id="IPR006938">
    <property type="entry name" value="DUF624"/>
</dbReference>
<protein>
    <submittedName>
        <fullName evidence="2">YesL family protein</fullName>
    </submittedName>
</protein>
<keyword evidence="3" id="KW-1185">Reference proteome</keyword>
<dbReference type="RefSeq" id="WP_125597275.1">
    <property type="nucleotide sequence ID" value="NZ_JBHSSM010000024.1"/>
</dbReference>
<feature type="transmembrane region" description="Helical" evidence="1">
    <location>
        <begin position="12"/>
        <end position="34"/>
    </location>
</feature>
<keyword evidence="1" id="KW-1133">Transmembrane helix</keyword>
<feature type="transmembrane region" description="Helical" evidence="1">
    <location>
        <begin position="105"/>
        <end position="128"/>
    </location>
</feature>
<name>A0ABW1UQ45_9LACO</name>
<comment type="caution">
    <text evidence="2">The sequence shown here is derived from an EMBL/GenBank/DDBJ whole genome shotgun (WGS) entry which is preliminary data.</text>
</comment>
<feature type="transmembrane region" description="Helical" evidence="1">
    <location>
        <begin position="75"/>
        <end position="93"/>
    </location>
</feature>
<accession>A0ABW1UQ45</accession>